<dbReference type="eggNOG" id="COG0107">
    <property type="taxonomic scope" value="Bacteria"/>
</dbReference>
<evidence type="ECO:0000256" key="6">
    <source>
        <dbReference type="ARBA" id="ARBA00023102"/>
    </source>
</evidence>
<proteinExistence type="inferred from homology"/>
<dbReference type="RefSeq" id="WP_012882116.1">
    <property type="nucleotide sequence ID" value="NC_013552.1"/>
</dbReference>
<keyword evidence="7" id="KW-0456">Lyase</keyword>
<comment type="catalytic activity">
    <reaction evidence="10">
        <text>5-[(5-phospho-1-deoxy-D-ribulos-1-ylimino)methylamino]-1-(5-phospho-beta-D-ribosyl)imidazole-4-carboxamide + L-glutamine = D-erythro-1-(imidazol-4-yl)glycerol 3-phosphate + 5-amino-1-(5-phospho-beta-D-ribosyl)imidazole-4-carboxamide + L-glutamate + H(+)</text>
        <dbReference type="Rhea" id="RHEA:24793"/>
        <dbReference type="ChEBI" id="CHEBI:15378"/>
        <dbReference type="ChEBI" id="CHEBI:29985"/>
        <dbReference type="ChEBI" id="CHEBI:58278"/>
        <dbReference type="ChEBI" id="CHEBI:58359"/>
        <dbReference type="ChEBI" id="CHEBI:58475"/>
        <dbReference type="ChEBI" id="CHEBI:58525"/>
        <dbReference type="EC" id="4.3.2.10"/>
    </reaction>
</comment>
<evidence type="ECO:0000256" key="1">
    <source>
        <dbReference type="ARBA" id="ARBA00005091"/>
    </source>
</evidence>
<evidence type="ECO:0000256" key="2">
    <source>
        <dbReference type="ARBA" id="ARBA00009667"/>
    </source>
</evidence>
<gene>
    <name evidence="12" type="primary">hisF1</name>
    <name evidence="12" type="ordered locus">DhcVS_833</name>
</gene>
<keyword evidence="6 11" id="KW-0368">Histidine biosynthesis</keyword>
<evidence type="ECO:0000256" key="10">
    <source>
        <dbReference type="ARBA" id="ARBA00047838"/>
    </source>
</evidence>
<evidence type="ECO:0000256" key="3">
    <source>
        <dbReference type="ARBA" id="ARBA00011152"/>
    </source>
</evidence>
<name>D2BI11_DEHMV</name>
<dbReference type="AlphaFoldDB" id="D2BI11"/>
<dbReference type="OrthoDB" id="9781903at2"/>
<dbReference type="InterPro" id="IPR011060">
    <property type="entry name" value="RibuloseP-bd_barrel"/>
</dbReference>
<dbReference type="GO" id="GO:0016829">
    <property type="term" value="F:lyase activity"/>
    <property type="evidence" value="ECO:0007669"/>
    <property type="project" value="UniProtKB-KW"/>
</dbReference>
<evidence type="ECO:0000256" key="4">
    <source>
        <dbReference type="ARBA" id="ARBA00012809"/>
    </source>
</evidence>
<dbReference type="Gene3D" id="3.20.20.70">
    <property type="entry name" value="Aldolase class I"/>
    <property type="match status" value="1"/>
</dbReference>
<comment type="pathway">
    <text evidence="1">Amino-acid biosynthesis; L-histidine biosynthesis; L-histidine from 5-phospho-alpha-D-ribose 1-diphosphate: step 5/9.</text>
</comment>
<dbReference type="GO" id="GO:0000105">
    <property type="term" value="P:L-histidine biosynthetic process"/>
    <property type="evidence" value="ECO:0007669"/>
    <property type="project" value="UniProtKB-UniPathway"/>
</dbReference>
<dbReference type="GO" id="GO:0000107">
    <property type="term" value="F:imidazoleglycerol-phosphate synthase activity"/>
    <property type="evidence" value="ECO:0007669"/>
    <property type="project" value="InterPro"/>
</dbReference>
<protein>
    <recommendedName>
        <fullName evidence="4">imidazole glycerol-phosphate synthase</fullName>
        <ecNumber evidence="4">4.3.2.10</ecNumber>
    </recommendedName>
    <alternativeName>
        <fullName evidence="9">IGP synthase cyclase subunit</fullName>
    </alternativeName>
</protein>
<reference evidence="12 13" key="1">
    <citation type="journal article" date="2009" name="PLoS Genet.">
        <title>Localized plasticity in the streamlined genomes of vinyl chloride respiring Dehalococcoides.</title>
        <authorList>
            <person name="McMurdie P.J."/>
            <person name="Behrens S.F."/>
            <person name="Muller J.A."/>
            <person name="Goke J."/>
            <person name="Ritalahti K.M."/>
            <person name="Wagner R."/>
            <person name="Goltsman E."/>
            <person name="Lapidus A."/>
            <person name="Holmes S."/>
            <person name="Loffler F.E."/>
            <person name="Spormann A.M."/>
        </authorList>
    </citation>
    <scope>NUCLEOTIDE SEQUENCE [LARGE SCALE GENOMIC DNA]</scope>
    <source>
        <strain evidence="12 13">VS</strain>
    </source>
</reference>
<dbReference type="CDD" id="cd04731">
    <property type="entry name" value="HisF"/>
    <property type="match status" value="1"/>
</dbReference>
<dbReference type="EMBL" id="CP001827">
    <property type="protein sequence ID" value="ACZ61961.1"/>
    <property type="molecule type" value="Genomic_DNA"/>
</dbReference>
<dbReference type="Pfam" id="PF00977">
    <property type="entry name" value="His_biosynth"/>
    <property type="match status" value="1"/>
</dbReference>
<accession>D2BI11</accession>
<comment type="similarity">
    <text evidence="2 11">Belongs to the HisA/HisF family.</text>
</comment>
<evidence type="ECO:0000256" key="5">
    <source>
        <dbReference type="ARBA" id="ARBA00022605"/>
    </source>
</evidence>
<sequence>MKPVKIIPCLDVKDNRIVKEIKFADMADAYDPAEAAFIYSTQWADELAFLDLTATLENRPIHTDWIKNILSKSGLPLIAGGGISKLSDIENLLVIGVSKIALNTVTPQTKSFVSDAAARFGNEQIIVAIDGIKNPPGYGRPRLETVMPNGDVTPKLELVSWAKQMEAQGAGAILLTSKDADGTKDGYDLEMTRAVAQSVKIPVIASGGAGKLEDMYTAVTEGEAQAVLAASVFHSGIVKIPELKKYLHSKGIPVNMPH</sequence>
<dbReference type="EC" id="4.3.2.10" evidence="4"/>
<evidence type="ECO:0000256" key="9">
    <source>
        <dbReference type="ARBA" id="ARBA00030264"/>
    </source>
</evidence>
<evidence type="ECO:0000313" key="13">
    <source>
        <dbReference type="Proteomes" id="UP000002506"/>
    </source>
</evidence>
<dbReference type="InterPro" id="IPR050064">
    <property type="entry name" value="IGPS_HisA/HisF"/>
</dbReference>
<dbReference type="KEGG" id="dev:DhcVS_833"/>
<dbReference type="UniPathway" id="UPA00031">
    <property type="reaction ID" value="UER00010"/>
</dbReference>
<dbReference type="InterPro" id="IPR004651">
    <property type="entry name" value="HisF"/>
</dbReference>
<organism evidence="12 13">
    <name type="scientific">Dehalococcoides mccartyi (strain VS)</name>
    <dbReference type="NCBI Taxonomy" id="311424"/>
    <lineage>
        <taxon>Bacteria</taxon>
        <taxon>Bacillati</taxon>
        <taxon>Chloroflexota</taxon>
        <taxon>Dehalococcoidia</taxon>
        <taxon>Dehalococcoidales</taxon>
        <taxon>Dehalococcoidaceae</taxon>
        <taxon>Dehalococcoides</taxon>
    </lineage>
</organism>
<dbReference type="PANTHER" id="PTHR21235">
    <property type="entry name" value="IMIDAZOLE GLYCEROL PHOSPHATE SYNTHASE SUBUNIT HISF/H IGP SYNTHASE SUBUNIT HISF/H"/>
    <property type="match status" value="1"/>
</dbReference>
<dbReference type="InterPro" id="IPR006062">
    <property type="entry name" value="His_biosynth"/>
</dbReference>
<dbReference type="InterPro" id="IPR013785">
    <property type="entry name" value="Aldolase_TIM"/>
</dbReference>
<keyword evidence="5 11" id="KW-0028">Amino-acid biosynthesis</keyword>
<comment type="subunit">
    <text evidence="3">Heterodimer of HisH and HisF.</text>
</comment>
<evidence type="ECO:0000313" key="12">
    <source>
        <dbReference type="EMBL" id="ACZ61961.1"/>
    </source>
</evidence>
<dbReference type="SUPFAM" id="SSF51366">
    <property type="entry name" value="Ribulose-phoshate binding barrel"/>
    <property type="match status" value="1"/>
</dbReference>
<comment type="function">
    <text evidence="8">IGPS catalyzes the conversion of PRFAR and glutamine to IGP, AICAR and glutamate. The HisF subunit catalyzes the cyclization activity that produces IGP and AICAR from PRFAR using the ammonia provided by the HisH subunit.</text>
</comment>
<dbReference type="Proteomes" id="UP000002506">
    <property type="component" value="Chromosome"/>
</dbReference>
<dbReference type="PANTHER" id="PTHR21235:SF2">
    <property type="entry name" value="IMIDAZOLE GLYCEROL PHOSPHATE SYNTHASE HISHF"/>
    <property type="match status" value="1"/>
</dbReference>
<evidence type="ECO:0000256" key="11">
    <source>
        <dbReference type="RuleBase" id="RU003657"/>
    </source>
</evidence>
<evidence type="ECO:0000256" key="8">
    <source>
        <dbReference type="ARBA" id="ARBA00025475"/>
    </source>
</evidence>
<evidence type="ECO:0000256" key="7">
    <source>
        <dbReference type="ARBA" id="ARBA00023239"/>
    </source>
</evidence>
<dbReference type="HOGENOM" id="CLU_048577_4_0_0"/>